<organism evidence="4 5">
    <name type="scientific">Spirosoma arboris</name>
    <dbReference type="NCBI Taxonomy" id="2682092"/>
    <lineage>
        <taxon>Bacteria</taxon>
        <taxon>Pseudomonadati</taxon>
        <taxon>Bacteroidota</taxon>
        <taxon>Cytophagia</taxon>
        <taxon>Cytophagales</taxon>
        <taxon>Cytophagaceae</taxon>
        <taxon>Spirosoma</taxon>
    </lineage>
</organism>
<dbReference type="EMBL" id="WPIN01000007">
    <property type="protein sequence ID" value="MVM32431.1"/>
    <property type="molecule type" value="Genomic_DNA"/>
</dbReference>
<keyword evidence="5" id="KW-1185">Reference proteome</keyword>
<sequence>MTKSITKNAHPNKQPTASNPTTRSQPDMYARVTAKILTDLEQGNLSWRKPWHSEYMTGQVMRPLRWNAIPYSGINTLILWNAASERDFTSPYWMTFKQATEMKASVRKGEKGTQIVYADKFTKEEEDANGDLKSSQISFLKSYTVFNASQIEGLSDGFYQTPEPVTIHQQARDQKLEQFFAQTKADIYTGSQACYTQSTDRIQMPPFESFETAMRYYAVLAHEVCHWTKPPHRLNRDFGKKRYGDEGYSKEELVAELGACFLAADLGFEPQPEEHHAAYIQSWLQVLKDDKRLIFQTASYAQKAVEYLHRLQPT</sequence>
<comment type="caution">
    <text evidence="4">The sequence shown here is derived from an EMBL/GenBank/DDBJ whole genome shotgun (WGS) entry which is preliminary data.</text>
</comment>
<feature type="compositionally biased region" description="Polar residues" evidence="1">
    <location>
        <begin position="1"/>
        <end position="25"/>
    </location>
</feature>
<dbReference type="InterPro" id="IPR017113">
    <property type="entry name" value="Antirestriction_ArdC"/>
</dbReference>
<dbReference type="GO" id="GO:0003697">
    <property type="term" value="F:single-stranded DNA binding"/>
    <property type="evidence" value="ECO:0007669"/>
    <property type="project" value="InterPro"/>
</dbReference>
<dbReference type="InterPro" id="IPR013610">
    <property type="entry name" value="ArdC_N"/>
</dbReference>
<dbReference type="Proteomes" id="UP000436006">
    <property type="component" value="Unassembled WGS sequence"/>
</dbReference>
<evidence type="ECO:0000313" key="5">
    <source>
        <dbReference type="Proteomes" id="UP000436006"/>
    </source>
</evidence>
<dbReference type="AlphaFoldDB" id="A0A7K1SF69"/>
<gene>
    <name evidence="4" type="ORF">GO755_20460</name>
</gene>
<name>A0A7K1SF69_9BACT</name>
<dbReference type="RefSeq" id="WP_157587143.1">
    <property type="nucleotide sequence ID" value="NZ_WPIN01000007.1"/>
</dbReference>
<dbReference type="PIRSF" id="PIRSF037112">
    <property type="entry name" value="Antirestriction_ArdC"/>
    <property type="match status" value="1"/>
</dbReference>
<protein>
    <submittedName>
        <fullName evidence="4">DUF1738 domain-containing protein</fullName>
    </submittedName>
</protein>
<evidence type="ECO:0000259" key="2">
    <source>
        <dbReference type="Pfam" id="PF08401"/>
    </source>
</evidence>
<reference evidence="4 5" key="1">
    <citation type="submission" date="2019-12" db="EMBL/GenBank/DDBJ databases">
        <title>Spirosoma sp. HMF4905 genome sequencing and assembly.</title>
        <authorList>
            <person name="Kang H."/>
            <person name="Cha I."/>
            <person name="Kim H."/>
            <person name="Joh K."/>
        </authorList>
    </citation>
    <scope>NUCLEOTIDE SEQUENCE [LARGE SCALE GENOMIC DNA]</scope>
    <source>
        <strain evidence="4 5">HMF4905</strain>
    </source>
</reference>
<accession>A0A7K1SF69</accession>
<dbReference type="InterPro" id="IPR041459">
    <property type="entry name" value="MPTase-PolyVal"/>
</dbReference>
<feature type="domain" description="Polyvalent protein metallopeptidase" evidence="3">
    <location>
        <begin position="175"/>
        <end position="299"/>
    </location>
</feature>
<proteinExistence type="predicted"/>
<evidence type="ECO:0000256" key="1">
    <source>
        <dbReference type="SAM" id="MobiDB-lite"/>
    </source>
</evidence>
<dbReference type="Pfam" id="PF18818">
    <property type="entry name" value="MPTase-PolyVal"/>
    <property type="match status" value="1"/>
</dbReference>
<feature type="region of interest" description="Disordered" evidence="1">
    <location>
        <begin position="1"/>
        <end position="26"/>
    </location>
</feature>
<dbReference type="Pfam" id="PF08401">
    <property type="entry name" value="ArdcN"/>
    <property type="match status" value="1"/>
</dbReference>
<evidence type="ECO:0000313" key="4">
    <source>
        <dbReference type="EMBL" id="MVM32431.1"/>
    </source>
</evidence>
<feature type="domain" description="N-terminal" evidence="2">
    <location>
        <begin position="27"/>
        <end position="146"/>
    </location>
</feature>
<evidence type="ECO:0000259" key="3">
    <source>
        <dbReference type="Pfam" id="PF18818"/>
    </source>
</evidence>